<reference evidence="1 2" key="1">
    <citation type="submission" date="2019-03" db="EMBL/GenBank/DDBJ databases">
        <title>Single cell metagenomics reveals metabolic interactions within the superorganism composed of flagellate Streblomastix strix and complex community of Bacteroidetes bacteria on its surface.</title>
        <authorList>
            <person name="Treitli S.C."/>
            <person name="Kolisko M."/>
            <person name="Husnik F."/>
            <person name="Keeling P."/>
            <person name="Hampl V."/>
        </authorList>
    </citation>
    <scope>NUCLEOTIDE SEQUENCE [LARGE SCALE GENOMIC DNA]</scope>
    <source>
        <strain evidence="1">ST1C</strain>
    </source>
</reference>
<dbReference type="EMBL" id="SNRW01001871">
    <property type="protein sequence ID" value="KAA6394709.1"/>
    <property type="molecule type" value="Genomic_DNA"/>
</dbReference>
<sequence>MFVTTENDQSITWMKTFTSTIISSGVQYSGNDNNSVFLADGGVKAIQDINASVDLQNYNYNKSQTYSQTQTNNLLNNKVDSEVLYSKCEDDALLLLKADKKQLIDAYTKGDADNLQNNKTDSGVSCTKQENDALLLLNADKTQLIGAYTKGETNNLINNKADSGVSYSKVEDDALLLLKTDKIQLVDSYTKGDADNLLNNKAQSSTTQTYTETDQLIQLIDVSDINLSGYMTLDSAQTINANKTFNICCRFVSSIDGMSTVTGSSFFQSDADNTVVLIGAGVTKQYRNLEVEILMILIM</sequence>
<organism evidence="1 2">
    <name type="scientific">Streblomastix strix</name>
    <dbReference type="NCBI Taxonomy" id="222440"/>
    <lineage>
        <taxon>Eukaryota</taxon>
        <taxon>Metamonada</taxon>
        <taxon>Preaxostyla</taxon>
        <taxon>Oxymonadida</taxon>
        <taxon>Streblomastigidae</taxon>
        <taxon>Streblomastix</taxon>
    </lineage>
</organism>
<dbReference type="AlphaFoldDB" id="A0A5J4WK94"/>
<evidence type="ECO:0000313" key="2">
    <source>
        <dbReference type="Proteomes" id="UP000324800"/>
    </source>
</evidence>
<evidence type="ECO:0000313" key="1">
    <source>
        <dbReference type="EMBL" id="KAA6394709.1"/>
    </source>
</evidence>
<name>A0A5J4WK94_9EUKA</name>
<dbReference type="Proteomes" id="UP000324800">
    <property type="component" value="Unassembled WGS sequence"/>
</dbReference>
<protein>
    <submittedName>
        <fullName evidence="1">Uncharacterized protein</fullName>
    </submittedName>
</protein>
<comment type="caution">
    <text evidence="1">The sequence shown here is derived from an EMBL/GenBank/DDBJ whole genome shotgun (WGS) entry which is preliminary data.</text>
</comment>
<accession>A0A5J4WK94</accession>
<gene>
    <name evidence="1" type="ORF">EZS28_009763</name>
</gene>
<proteinExistence type="predicted"/>